<dbReference type="Proteomes" id="UP001557470">
    <property type="component" value="Unassembled WGS sequence"/>
</dbReference>
<proteinExistence type="predicted"/>
<evidence type="ECO:0000313" key="2">
    <source>
        <dbReference type="Proteomes" id="UP001557470"/>
    </source>
</evidence>
<evidence type="ECO:0000313" key="1">
    <source>
        <dbReference type="EMBL" id="KAL1004923.1"/>
    </source>
</evidence>
<name>A0ABD0X7D3_UMBPY</name>
<dbReference type="EMBL" id="JAGEUA010000002">
    <property type="protein sequence ID" value="KAL1004923.1"/>
    <property type="molecule type" value="Genomic_DNA"/>
</dbReference>
<reference evidence="1 2" key="1">
    <citation type="submission" date="2024-06" db="EMBL/GenBank/DDBJ databases">
        <authorList>
            <person name="Pan Q."/>
            <person name="Wen M."/>
            <person name="Jouanno E."/>
            <person name="Zahm M."/>
            <person name="Klopp C."/>
            <person name="Cabau C."/>
            <person name="Louis A."/>
            <person name="Berthelot C."/>
            <person name="Parey E."/>
            <person name="Roest Crollius H."/>
            <person name="Montfort J."/>
            <person name="Robinson-Rechavi M."/>
            <person name="Bouchez O."/>
            <person name="Lampietro C."/>
            <person name="Lopez Roques C."/>
            <person name="Donnadieu C."/>
            <person name="Postlethwait J."/>
            <person name="Bobe J."/>
            <person name="Verreycken H."/>
            <person name="Guiguen Y."/>
        </authorList>
    </citation>
    <scope>NUCLEOTIDE SEQUENCE [LARGE SCALE GENOMIC DNA]</scope>
    <source>
        <strain evidence="1">Up_M1</strain>
        <tissue evidence="1">Testis</tissue>
    </source>
</reference>
<organism evidence="1 2">
    <name type="scientific">Umbra pygmaea</name>
    <name type="common">Eastern mudminnow</name>
    <dbReference type="NCBI Taxonomy" id="75934"/>
    <lineage>
        <taxon>Eukaryota</taxon>
        <taxon>Metazoa</taxon>
        <taxon>Chordata</taxon>
        <taxon>Craniata</taxon>
        <taxon>Vertebrata</taxon>
        <taxon>Euteleostomi</taxon>
        <taxon>Actinopterygii</taxon>
        <taxon>Neopterygii</taxon>
        <taxon>Teleostei</taxon>
        <taxon>Protacanthopterygii</taxon>
        <taxon>Esociformes</taxon>
        <taxon>Umbridae</taxon>
        <taxon>Umbra</taxon>
    </lineage>
</organism>
<comment type="caution">
    <text evidence="1">The sequence shown here is derived from an EMBL/GenBank/DDBJ whole genome shotgun (WGS) entry which is preliminary data.</text>
</comment>
<dbReference type="AlphaFoldDB" id="A0ABD0X7D3"/>
<accession>A0ABD0X7D3</accession>
<keyword evidence="2" id="KW-1185">Reference proteome</keyword>
<sequence>MNTAGLDIRRQWILKRVSVQLVDCRKTSEMVDSFNCQLLSERGSSEEVNQHLYNEKKSISKIKLLKKHQHRDSGVKPYHCLYCGYELGFYCLAQGSPSLVLESYHPAGLTSLVLESYHPAGLTSLVLESYHPAGLTSLVLRATTLQV</sequence>
<protein>
    <submittedName>
        <fullName evidence="1">Uncharacterized protein</fullName>
    </submittedName>
</protein>
<gene>
    <name evidence="1" type="ORF">UPYG_G00052250</name>
</gene>